<dbReference type="EMBL" id="JBGFUD010002959">
    <property type="protein sequence ID" value="MFH4978191.1"/>
    <property type="molecule type" value="Genomic_DNA"/>
</dbReference>
<evidence type="ECO:0000313" key="2">
    <source>
        <dbReference type="Proteomes" id="UP001608902"/>
    </source>
</evidence>
<name>A0ABD6EL98_9BILA</name>
<keyword evidence="2" id="KW-1185">Reference proteome</keyword>
<proteinExistence type="predicted"/>
<reference evidence="1 2" key="1">
    <citation type="submission" date="2024-08" db="EMBL/GenBank/DDBJ databases">
        <title>Gnathostoma spinigerum genome.</title>
        <authorList>
            <person name="Gonzalez-Bertolin B."/>
            <person name="Monzon S."/>
            <person name="Zaballos A."/>
            <person name="Jimenez P."/>
            <person name="Dekumyoy P."/>
            <person name="Varona S."/>
            <person name="Cuesta I."/>
            <person name="Sumanam S."/>
            <person name="Adisakwattana P."/>
            <person name="Gasser R.B."/>
            <person name="Hernandez-Gonzalez A."/>
            <person name="Young N.D."/>
            <person name="Perteguer M.J."/>
        </authorList>
    </citation>
    <scope>NUCLEOTIDE SEQUENCE [LARGE SCALE GENOMIC DNA]</scope>
    <source>
        <strain evidence="1">AL3</strain>
        <tissue evidence="1">Liver</tissue>
    </source>
</reference>
<sequence length="114" mass="13102">MKFRFVRFGGSDSRVDPTMSDAARHVGFVQPHQVLDDPALLNVLLYHVLKTINHEDRSIVDLHIVICYSSNEWGRSWFRAINLMRSQSSRVSSNCSDISGFIVPTRIIYCNYII</sequence>
<dbReference type="AlphaFoldDB" id="A0ABD6EL98"/>
<evidence type="ECO:0000313" key="1">
    <source>
        <dbReference type="EMBL" id="MFH4978191.1"/>
    </source>
</evidence>
<dbReference type="Proteomes" id="UP001608902">
    <property type="component" value="Unassembled WGS sequence"/>
</dbReference>
<accession>A0ABD6EL98</accession>
<comment type="caution">
    <text evidence="1">The sequence shown here is derived from an EMBL/GenBank/DDBJ whole genome shotgun (WGS) entry which is preliminary data.</text>
</comment>
<gene>
    <name evidence="1" type="ORF">AB6A40_004900</name>
</gene>
<protein>
    <submittedName>
        <fullName evidence="1">Uncharacterized protein</fullName>
    </submittedName>
</protein>
<organism evidence="1 2">
    <name type="scientific">Gnathostoma spinigerum</name>
    <dbReference type="NCBI Taxonomy" id="75299"/>
    <lineage>
        <taxon>Eukaryota</taxon>
        <taxon>Metazoa</taxon>
        <taxon>Ecdysozoa</taxon>
        <taxon>Nematoda</taxon>
        <taxon>Chromadorea</taxon>
        <taxon>Rhabditida</taxon>
        <taxon>Spirurina</taxon>
        <taxon>Gnathostomatomorpha</taxon>
        <taxon>Gnathostomatoidea</taxon>
        <taxon>Gnathostomatidae</taxon>
        <taxon>Gnathostoma</taxon>
    </lineage>
</organism>